<keyword evidence="2" id="KW-1185">Reference proteome</keyword>
<dbReference type="AlphaFoldDB" id="A0A9X0CY10"/>
<proteinExistence type="predicted"/>
<gene>
    <name evidence="1" type="ORF">OS493_028169</name>
</gene>
<sequence>MALAARMKVGHQMCPCISFHLQSQREINIDEICAEFIGKARQFTLQLSQCAINSTIKWNYTIRFLQGDSDVTERFCTYQRFSVCSWRSRIKRNSQESEDN</sequence>
<reference evidence="1" key="1">
    <citation type="submission" date="2023-01" db="EMBL/GenBank/DDBJ databases">
        <title>Genome assembly of the deep-sea coral Lophelia pertusa.</title>
        <authorList>
            <person name="Herrera S."/>
            <person name="Cordes E."/>
        </authorList>
    </citation>
    <scope>NUCLEOTIDE SEQUENCE</scope>
    <source>
        <strain evidence="1">USNM1676648</strain>
        <tissue evidence="1">Polyp</tissue>
    </source>
</reference>
<name>A0A9X0CY10_9CNID</name>
<dbReference type="Proteomes" id="UP001163046">
    <property type="component" value="Unassembled WGS sequence"/>
</dbReference>
<organism evidence="1 2">
    <name type="scientific">Desmophyllum pertusum</name>
    <dbReference type="NCBI Taxonomy" id="174260"/>
    <lineage>
        <taxon>Eukaryota</taxon>
        <taxon>Metazoa</taxon>
        <taxon>Cnidaria</taxon>
        <taxon>Anthozoa</taxon>
        <taxon>Hexacorallia</taxon>
        <taxon>Scleractinia</taxon>
        <taxon>Caryophylliina</taxon>
        <taxon>Caryophylliidae</taxon>
        <taxon>Desmophyllum</taxon>
    </lineage>
</organism>
<accession>A0A9X0CY10</accession>
<protein>
    <submittedName>
        <fullName evidence="1">Uncharacterized protein</fullName>
    </submittedName>
</protein>
<evidence type="ECO:0000313" key="1">
    <source>
        <dbReference type="EMBL" id="KAJ7377609.1"/>
    </source>
</evidence>
<comment type="caution">
    <text evidence="1">The sequence shown here is derived from an EMBL/GenBank/DDBJ whole genome shotgun (WGS) entry which is preliminary data.</text>
</comment>
<evidence type="ECO:0000313" key="2">
    <source>
        <dbReference type="Proteomes" id="UP001163046"/>
    </source>
</evidence>
<dbReference type="EMBL" id="MU826376">
    <property type="protein sequence ID" value="KAJ7377609.1"/>
    <property type="molecule type" value="Genomic_DNA"/>
</dbReference>